<dbReference type="EMBL" id="MNCJ02000327">
    <property type="protein sequence ID" value="KAF5779675.1"/>
    <property type="molecule type" value="Genomic_DNA"/>
</dbReference>
<name>A0A9K3MXW1_HELAN</name>
<comment type="caution">
    <text evidence="1">The sequence shown here is derived from an EMBL/GenBank/DDBJ whole genome shotgun (WGS) entry which is preliminary data.</text>
</comment>
<evidence type="ECO:0000313" key="2">
    <source>
        <dbReference type="Proteomes" id="UP000215914"/>
    </source>
</evidence>
<reference evidence="1" key="1">
    <citation type="journal article" date="2017" name="Nature">
        <title>The sunflower genome provides insights into oil metabolism, flowering and Asterid evolution.</title>
        <authorList>
            <person name="Badouin H."/>
            <person name="Gouzy J."/>
            <person name="Grassa C.J."/>
            <person name="Murat F."/>
            <person name="Staton S.E."/>
            <person name="Cottret L."/>
            <person name="Lelandais-Briere C."/>
            <person name="Owens G.L."/>
            <person name="Carrere S."/>
            <person name="Mayjonade B."/>
            <person name="Legrand L."/>
            <person name="Gill N."/>
            <person name="Kane N.C."/>
            <person name="Bowers J.E."/>
            <person name="Hubner S."/>
            <person name="Bellec A."/>
            <person name="Berard A."/>
            <person name="Berges H."/>
            <person name="Blanchet N."/>
            <person name="Boniface M.C."/>
            <person name="Brunel D."/>
            <person name="Catrice O."/>
            <person name="Chaidir N."/>
            <person name="Claudel C."/>
            <person name="Donnadieu C."/>
            <person name="Faraut T."/>
            <person name="Fievet G."/>
            <person name="Helmstetter N."/>
            <person name="King M."/>
            <person name="Knapp S.J."/>
            <person name="Lai Z."/>
            <person name="Le Paslier M.C."/>
            <person name="Lippi Y."/>
            <person name="Lorenzon L."/>
            <person name="Mandel J.R."/>
            <person name="Marage G."/>
            <person name="Marchand G."/>
            <person name="Marquand E."/>
            <person name="Bret-Mestries E."/>
            <person name="Morien E."/>
            <person name="Nambeesan S."/>
            <person name="Nguyen T."/>
            <person name="Pegot-Espagnet P."/>
            <person name="Pouilly N."/>
            <person name="Raftis F."/>
            <person name="Sallet E."/>
            <person name="Schiex T."/>
            <person name="Thomas J."/>
            <person name="Vandecasteele C."/>
            <person name="Vares D."/>
            <person name="Vear F."/>
            <person name="Vautrin S."/>
            <person name="Crespi M."/>
            <person name="Mangin B."/>
            <person name="Burke J.M."/>
            <person name="Salse J."/>
            <person name="Munos S."/>
            <person name="Vincourt P."/>
            <person name="Rieseberg L.H."/>
            <person name="Langlade N.B."/>
        </authorList>
    </citation>
    <scope>NUCLEOTIDE SEQUENCE</scope>
    <source>
        <tissue evidence="1">Leaves</tissue>
    </source>
</reference>
<dbReference type="AlphaFoldDB" id="A0A9K3MXW1"/>
<gene>
    <name evidence="1" type="ORF">HanXRQr2_Chr12g0562351</name>
</gene>
<keyword evidence="2" id="KW-1185">Reference proteome</keyword>
<accession>A0A9K3MXW1</accession>
<sequence>MVRSTERYINSGYLTHSFFILTHTFKGSNSLFTSSNSGFRDGWLNLTIFYENSIAGDIFIFTGANDDNYDVSLSFNYMQRKRHIVAFDVLFETFSTLPFPEVWEVNPWQGHFLSIAMKLHVIVVGRKLFVDLFKFED</sequence>
<organism evidence="1 2">
    <name type="scientific">Helianthus annuus</name>
    <name type="common">Common sunflower</name>
    <dbReference type="NCBI Taxonomy" id="4232"/>
    <lineage>
        <taxon>Eukaryota</taxon>
        <taxon>Viridiplantae</taxon>
        <taxon>Streptophyta</taxon>
        <taxon>Embryophyta</taxon>
        <taxon>Tracheophyta</taxon>
        <taxon>Spermatophyta</taxon>
        <taxon>Magnoliopsida</taxon>
        <taxon>eudicotyledons</taxon>
        <taxon>Gunneridae</taxon>
        <taxon>Pentapetalae</taxon>
        <taxon>asterids</taxon>
        <taxon>campanulids</taxon>
        <taxon>Asterales</taxon>
        <taxon>Asteraceae</taxon>
        <taxon>Asteroideae</taxon>
        <taxon>Heliantheae alliance</taxon>
        <taxon>Heliantheae</taxon>
        <taxon>Helianthus</taxon>
    </lineage>
</organism>
<evidence type="ECO:0000313" key="1">
    <source>
        <dbReference type="EMBL" id="KAF5779675.1"/>
    </source>
</evidence>
<dbReference type="Gramene" id="mRNA:HanXRQr2_Chr12g0562351">
    <property type="protein sequence ID" value="mRNA:HanXRQr2_Chr12g0562351"/>
    <property type="gene ID" value="HanXRQr2_Chr12g0562351"/>
</dbReference>
<proteinExistence type="predicted"/>
<dbReference type="Proteomes" id="UP000215914">
    <property type="component" value="Unassembled WGS sequence"/>
</dbReference>
<protein>
    <submittedName>
        <fullName evidence="1">Uncharacterized protein</fullName>
    </submittedName>
</protein>
<reference evidence="1" key="2">
    <citation type="submission" date="2020-06" db="EMBL/GenBank/DDBJ databases">
        <title>Helianthus annuus Genome sequencing and assembly Release 2.</title>
        <authorList>
            <person name="Gouzy J."/>
            <person name="Langlade N."/>
            <person name="Munos S."/>
        </authorList>
    </citation>
    <scope>NUCLEOTIDE SEQUENCE</scope>
    <source>
        <tissue evidence="1">Leaves</tissue>
    </source>
</reference>